<evidence type="ECO:0000259" key="2">
    <source>
        <dbReference type="Pfam" id="PF08707"/>
    </source>
</evidence>
<dbReference type="Gene3D" id="3.40.50.300">
    <property type="entry name" value="P-loop containing nucleotide triphosphate hydrolases"/>
    <property type="match status" value="1"/>
</dbReference>
<protein>
    <recommendedName>
        <fullName evidence="2">Primase C-terminal 2 domain-containing protein</fullName>
    </recommendedName>
</protein>
<sequence>MQHQHIETPPKDQSRGSSTALGDLLGSKNRAAKEPASVAEFPDLQPPAELKADPHQIRRFIALAFKHCAFEPGSIAFRAFEHNRAGTCVMNEWAPFDANLAERAAEAASKIARRPPEQSAVFAPPIALFKTETRADEANVACCPVLSVEIDARPDAALSELVTVLGEPTITIHSGGVWTSPDGRQENKIHAHWRLSFPATRPDELRKLKAVRRAAAMLVDADKSASPLVHPMRWPGSWHTKTTSARMCKIVAEDDFAEIDLDVAAEALQAALVDRGLQTPGSPAAPSANGFKTEKAWSEIALLDAARIIPNGDLGWDEWNRIGMIFYDASHGDVAGLEAFLSWSEKSAKHDEVAAEARWDHYSSSPPNNLSDRTLLFEMRKVDPLYTLPADSSPVDTSDIFDMRPAPGRPDRSGPNLKFVSSRIDPKNIPVREWIVSPRLPCGDVAQCVGEPGVSKSTLMLRDALAIASGREDILRGKDEFGKPVSPERLHKTGAVLVYNAEDRLDEMERRMAAAQRHFGVEDTKHPIILWSGVDGQKLTIVQRDSDRSILKRAVGADLLEQVIRTNDIVLAVLDTQISLSAGSHENNNDDQDTLLQELAIIAAGARCSIAVVHHTGKHTRQNKGDMGAGRGGFAAVGKVRSAFTLVNVTGDDDEAAWGVTRADGLIRLDYAKTSHDRKPTAPIVFRRVSVSVGNGSGANPAAAAALFDENPRQALLASGDFAPVLDIVKVETLTADKKNANVDRAKAEAIARIAAEFIGEHTELPLPGLWEPMGVRLRALGICKAERRPAVTGEITAALGGAGCTISYGGQTVLIKASKKSAKQTAPWVIERILLVAENEQ</sequence>
<name>A0ABF7QTC1_RHILW</name>
<feature type="domain" description="Primase C-terminal 2" evidence="2">
    <location>
        <begin position="307"/>
        <end position="376"/>
    </location>
</feature>
<feature type="region of interest" description="Disordered" evidence="1">
    <location>
        <begin position="1"/>
        <end position="49"/>
    </location>
</feature>
<dbReference type="Pfam" id="PF13481">
    <property type="entry name" value="AAA_25"/>
    <property type="match status" value="1"/>
</dbReference>
<dbReference type="SUPFAM" id="SSF52540">
    <property type="entry name" value="P-loop containing nucleoside triphosphate hydrolases"/>
    <property type="match status" value="1"/>
</dbReference>
<dbReference type="InterPro" id="IPR027417">
    <property type="entry name" value="P-loop_NTPase"/>
</dbReference>
<dbReference type="Pfam" id="PF08707">
    <property type="entry name" value="PriCT_2"/>
    <property type="match status" value="1"/>
</dbReference>
<dbReference type="Proteomes" id="UP000008330">
    <property type="component" value="Chromosome"/>
</dbReference>
<evidence type="ECO:0000256" key="1">
    <source>
        <dbReference type="SAM" id="MobiDB-lite"/>
    </source>
</evidence>
<gene>
    <name evidence="3" type="ordered locus">Rleg2_4165</name>
</gene>
<evidence type="ECO:0000313" key="4">
    <source>
        <dbReference type="Proteomes" id="UP000008330"/>
    </source>
</evidence>
<dbReference type="AlphaFoldDB" id="A0ABF7QTC1"/>
<dbReference type="EMBL" id="CP001191">
    <property type="protein sequence ID" value="ACI57427.1"/>
    <property type="molecule type" value="Genomic_DNA"/>
</dbReference>
<dbReference type="KEGG" id="rlt:Rleg2_4165"/>
<organism evidence="3 4">
    <name type="scientific">Rhizobium leguminosarum bv. trifolii (strain WSM2304)</name>
    <dbReference type="NCBI Taxonomy" id="395492"/>
    <lineage>
        <taxon>Bacteria</taxon>
        <taxon>Pseudomonadati</taxon>
        <taxon>Pseudomonadota</taxon>
        <taxon>Alphaproteobacteria</taxon>
        <taxon>Hyphomicrobiales</taxon>
        <taxon>Rhizobiaceae</taxon>
        <taxon>Rhizobium/Agrobacterium group</taxon>
        <taxon>Rhizobium</taxon>
    </lineage>
</organism>
<reference evidence="3 4" key="1">
    <citation type="journal article" date="2010" name="Stand. Genomic Sci.">
        <title>Complete genome sequence of Rhizobium leguminosarum bv trifolii strain WSM2304, an effective microsymbiont of the South American clover Trifolium polymorphum.</title>
        <authorList>
            <person name="Reeve W."/>
            <person name="O'Hara G."/>
            <person name="Chain P."/>
            <person name="Ardley J."/>
            <person name="Brau L."/>
            <person name="Nandesena K."/>
            <person name="Tiwari R."/>
            <person name="Malfatti S."/>
            <person name="Kiss H."/>
            <person name="Lapidus A."/>
            <person name="Copeland A."/>
            <person name="Nolan M."/>
            <person name="Land M."/>
            <person name="Ivanova N."/>
            <person name="Mavromatis K."/>
            <person name="Markowitz V."/>
            <person name="Kyrpides N."/>
            <person name="Melino V."/>
            <person name="Denton M."/>
            <person name="Yates R."/>
            <person name="Howieson J."/>
        </authorList>
    </citation>
    <scope>NUCLEOTIDE SEQUENCE [LARGE SCALE GENOMIC DNA]</scope>
    <source>
        <strain evidence="3 4">WSM2304</strain>
    </source>
</reference>
<evidence type="ECO:0000313" key="3">
    <source>
        <dbReference type="EMBL" id="ACI57427.1"/>
    </source>
</evidence>
<feature type="compositionally biased region" description="Basic and acidic residues" evidence="1">
    <location>
        <begin position="1"/>
        <end position="14"/>
    </location>
</feature>
<keyword evidence="4" id="KW-1185">Reference proteome</keyword>
<accession>A0ABF7QTC1</accession>
<dbReference type="RefSeq" id="WP_012559560.1">
    <property type="nucleotide sequence ID" value="NC_011369.1"/>
</dbReference>
<dbReference type="InterPro" id="IPR014819">
    <property type="entry name" value="PriCT_2"/>
</dbReference>
<proteinExistence type="predicted"/>